<evidence type="ECO:0000313" key="4">
    <source>
        <dbReference type="EMBL" id="CAG9280218.1"/>
    </source>
</evidence>
<feature type="chain" id="PRO_5035475223" description="ABC transporter domain-containing protein" evidence="2">
    <location>
        <begin position="31"/>
        <end position="320"/>
    </location>
</feature>
<dbReference type="PANTHER" id="PTHR42788:SF13">
    <property type="entry name" value="ALIPHATIC SULFONATES IMPORT ATP-BINDING PROTEIN SSUB"/>
    <property type="match status" value="1"/>
</dbReference>
<dbReference type="AlphaFoldDB" id="A0A8J9S345"/>
<gene>
    <name evidence="4" type="ORF">PTTT1_LOCUS12585</name>
</gene>
<dbReference type="EMBL" id="OU594954">
    <property type="protein sequence ID" value="CAG9280218.1"/>
    <property type="molecule type" value="Genomic_DNA"/>
</dbReference>
<reference evidence="4" key="1">
    <citation type="submission" date="2022-02" db="EMBL/GenBank/DDBJ databases">
        <authorList>
            <person name="Giguere J D."/>
        </authorList>
    </citation>
    <scope>NUCLEOTIDE SEQUENCE</scope>
    <source>
        <strain evidence="4">CCAP 1055/1</strain>
    </source>
</reference>
<dbReference type="GO" id="GO:0016887">
    <property type="term" value="F:ATP hydrolysis activity"/>
    <property type="evidence" value="ECO:0007669"/>
    <property type="project" value="InterPro"/>
</dbReference>
<keyword evidence="1" id="KW-0813">Transport</keyword>
<dbReference type="SUPFAM" id="SSF52540">
    <property type="entry name" value="P-loop containing nucleoside triphosphate hydrolases"/>
    <property type="match status" value="1"/>
</dbReference>
<proteinExistence type="predicted"/>
<dbReference type="PANTHER" id="PTHR42788">
    <property type="entry name" value="TAURINE IMPORT ATP-BINDING PROTEIN-RELATED"/>
    <property type="match status" value="1"/>
</dbReference>
<dbReference type="Proteomes" id="UP000836788">
    <property type="component" value="Chromosome 13"/>
</dbReference>
<evidence type="ECO:0000256" key="1">
    <source>
        <dbReference type="ARBA" id="ARBA00022448"/>
    </source>
</evidence>
<dbReference type="InterPro" id="IPR027417">
    <property type="entry name" value="P-loop_NTPase"/>
</dbReference>
<feature type="domain" description="ABC transporter" evidence="3">
    <location>
        <begin position="95"/>
        <end position="169"/>
    </location>
</feature>
<name>A0A8J9S345_PHATR</name>
<accession>A0A8J9S345</accession>
<keyword evidence="2" id="KW-0732">Signal</keyword>
<feature type="signal peptide" evidence="2">
    <location>
        <begin position="1"/>
        <end position="30"/>
    </location>
</feature>
<dbReference type="Gene3D" id="3.40.50.300">
    <property type="entry name" value="P-loop containing nucleotide triphosphate hydrolases"/>
    <property type="match status" value="1"/>
</dbReference>
<sequence length="320" mass="35817">MSDSPSRVLFLVAVWIGLLVAVVIPSQTLAFSIPFQECSNSATPESWAGMLPSQVRFSDVTQHYPVTWTRRLFSSEPRRHFAVRHITLKVSSCFLQITGASSSGKSTILRLIHGQEQPSGGAVEIASQYHSPDNNRTRPRNALPIYLDAKPSWDHTKTLEQYMDDTVRKYGSLDALTHDAVHELKTHICTIFAFDVGSKMWLRRKAVDLSPSESYRFRLILACLQSSLGHARMVVVDPHDRHEPRRLPAPILLLDEWMDQETSSVVQTVLAGLRKLVQAGAVVVSVTHKPERWKAPVPASQATFCREIVLCRGEILSSTL</sequence>
<protein>
    <recommendedName>
        <fullName evidence="3">ABC transporter domain-containing protein</fullName>
    </recommendedName>
</protein>
<organism evidence="4">
    <name type="scientific">Phaeodactylum tricornutum</name>
    <name type="common">Diatom</name>
    <dbReference type="NCBI Taxonomy" id="2850"/>
    <lineage>
        <taxon>Eukaryota</taxon>
        <taxon>Sar</taxon>
        <taxon>Stramenopiles</taxon>
        <taxon>Ochrophyta</taxon>
        <taxon>Bacillariophyta</taxon>
        <taxon>Bacillariophyceae</taxon>
        <taxon>Bacillariophycidae</taxon>
        <taxon>Naviculales</taxon>
        <taxon>Phaeodactylaceae</taxon>
        <taxon>Phaeodactylum</taxon>
    </lineage>
</organism>
<dbReference type="Pfam" id="PF00005">
    <property type="entry name" value="ABC_tran"/>
    <property type="match status" value="1"/>
</dbReference>
<dbReference type="InterPro" id="IPR003439">
    <property type="entry name" value="ABC_transporter-like_ATP-bd"/>
</dbReference>
<dbReference type="GO" id="GO:0005524">
    <property type="term" value="F:ATP binding"/>
    <property type="evidence" value="ECO:0007669"/>
    <property type="project" value="InterPro"/>
</dbReference>
<dbReference type="InterPro" id="IPR050166">
    <property type="entry name" value="ABC_transporter_ATP-bind"/>
</dbReference>
<evidence type="ECO:0000256" key="2">
    <source>
        <dbReference type="SAM" id="SignalP"/>
    </source>
</evidence>
<evidence type="ECO:0000259" key="3">
    <source>
        <dbReference type="Pfam" id="PF00005"/>
    </source>
</evidence>